<dbReference type="Pfam" id="PF02852">
    <property type="entry name" value="Pyr_redox_dim"/>
    <property type="match status" value="1"/>
</dbReference>
<comment type="similarity">
    <text evidence="1 11">Belongs to the class-I pyridine nucleotide-disulfide oxidoreductase family.</text>
</comment>
<dbReference type="EMBL" id="FP929003">
    <property type="protein sequence ID" value="CBK44001.1"/>
    <property type="molecule type" value="Genomic_DNA"/>
</dbReference>
<organism evidence="14 15">
    <name type="scientific">Nitrospira defluvii</name>
    <dbReference type="NCBI Taxonomy" id="330214"/>
    <lineage>
        <taxon>Bacteria</taxon>
        <taxon>Pseudomonadati</taxon>
        <taxon>Nitrospirota</taxon>
        <taxon>Nitrospiria</taxon>
        <taxon>Nitrospirales</taxon>
        <taxon>Nitrospiraceae</taxon>
        <taxon>Nitrospira</taxon>
    </lineage>
</organism>
<dbReference type="SUPFAM" id="SSF55424">
    <property type="entry name" value="FAD/NAD-linked reductases, dimerisation (C-terminal) domain"/>
    <property type="match status" value="1"/>
</dbReference>
<dbReference type="PIRSF" id="PIRSF000350">
    <property type="entry name" value="Mercury_reductase_MerA"/>
    <property type="match status" value="1"/>
</dbReference>
<proteinExistence type="inferred from homology"/>
<dbReference type="SUPFAM" id="SSF51905">
    <property type="entry name" value="FAD/NAD(P)-binding domain"/>
    <property type="match status" value="1"/>
</dbReference>
<dbReference type="InterPro" id="IPR016156">
    <property type="entry name" value="FAD/NAD-linked_Rdtase_dimer_sf"/>
</dbReference>
<evidence type="ECO:0000256" key="3">
    <source>
        <dbReference type="ARBA" id="ARBA00022827"/>
    </source>
</evidence>
<evidence type="ECO:0000256" key="8">
    <source>
        <dbReference type="PIRSR" id="PIRSR000350-2"/>
    </source>
</evidence>
<dbReference type="PRINTS" id="PR00368">
    <property type="entry name" value="FADPNR"/>
</dbReference>
<feature type="binding site" evidence="9">
    <location>
        <begin position="130"/>
        <end position="132"/>
    </location>
    <ligand>
        <name>FAD</name>
        <dbReference type="ChEBI" id="CHEBI:57692"/>
    </ligand>
</feature>
<dbReference type="AlphaFoldDB" id="D8P919"/>
<evidence type="ECO:0000256" key="10">
    <source>
        <dbReference type="PIRSR" id="PIRSR000350-4"/>
    </source>
</evidence>
<feature type="domain" description="Pyridine nucleotide-disulphide oxidoreductase dimerisation" evidence="12">
    <location>
        <begin position="336"/>
        <end position="440"/>
    </location>
</feature>
<feature type="active site" description="Proton acceptor" evidence="8">
    <location>
        <position position="432"/>
    </location>
</feature>
<dbReference type="PROSITE" id="PS00076">
    <property type="entry name" value="PYRIDINE_REDOX_1"/>
    <property type="match status" value="1"/>
</dbReference>
<keyword evidence="5 11" id="KW-0560">Oxidoreductase</keyword>
<dbReference type="InterPro" id="IPR036188">
    <property type="entry name" value="FAD/NAD-bd_sf"/>
</dbReference>
<reference evidence="14 15" key="1">
    <citation type="journal article" date="2010" name="Proc. Natl. Acad. Sci. U.S.A.">
        <title>A Nitrospira metagenome illuminates the physiology and evolution of globally important nitrite-oxidizing bacteria.</title>
        <authorList>
            <person name="Lucker S."/>
            <person name="Wagner M."/>
            <person name="Maixner F."/>
            <person name="Pelletier E."/>
            <person name="Koch H."/>
            <person name="Vacherie B."/>
            <person name="Rattei T."/>
            <person name="Sinninghe Damste J."/>
            <person name="Spieck E."/>
            <person name="Le Paslier D."/>
            <person name="Daims H."/>
        </authorList>
    </citation>
    <scope>NUCLEOTIDE SEQUENCE [LARGE SCALE GENOMIC DNA]</scope>
</reference>
<evidence type="ECO:0000256" key="4">
    <source>
        <dbReference type="ARBA" id="ARBA00022857"/>
    </source>
</evidence>
<dbReference type="InterPro" id="IPR012999">
    <property type="entry name" value="Pyr_OxRdtase_I_AS"/>
</dbReference>
<dbReference type="Gene3D" id="3.50.50.60">
    <property type="entry name" value="FAD/NAD(P)-binding domain"/>
    <property type="match status" value="2"/>
</dbReference>
<dbReference type="InterPro" id="IPR004099">
    <property type="entry name" value="Pyr_nucl-diS_OxRdtase_dimer"/>
</dbReference>
<dbReference type="EC" id="1.8.1.4" evidence="14"/>
<dbReference type="GO" id="GO:0004148">
    <property type="term" value="F:dihydrolipoyl dehydrogenase (NADH) activity"/>
    <property type="evidence" value="ECO:0007669"/>
    <property type="project" value="UniProtKB-EC"/>
</dbReference>
<keyword evidence="2 11" id="KW-0285">Flavoprotein</keyword>
<keyword evidence="14" id="KW-0670">Pyruvate</keyword>
<keyword evidence="6" id="KW-1015">Disulfide bond</keyword>
<dbReference type="InterPro" id="IPR001100">
    <property type="entry name" value="Pyr_nuc-diS_OxRdtase"/>
</dbReference>
<evidence type="ECO:0000256" key="5">
    <source>
        <dbReference type="ARBA" id="ARBA00023002"/>
    </source>
</evidence>
<gene>
    <name evidence="14" type="ORF">NIDE4341</name>
</gene>
<evidence type="ECO:0000256" key="6">
    <source>
        <dbReference type="ARBA" id="ARBA00023157"/>
    </source>
</evidence>
<dbReference type="STRING" id="330214.NIDE4341"/>
<keyword evidence="9" id="KW-0520">NAD</keyword>
<accession>D8P919</accession>
<protein>
    <submittedName>
        <fullName evidence="14">Putative Dihydrolipoyl dehydrogenase, E3 component of pyruvate and 2-oxoglutarate dehydrogenase complexes</fullName>
        <ecNumber evidence="14">1.8.1.4</ecNumber>
    </submittedName>
</protein>
<evidence type="ECO:0000313" key="15">
    <source>
        <dbReference type="Proteomes" id="UP000001660"/>
    </source>
</evidence>
<evidence type="ECO:0000256" key="7">
    <source>
        <dbReference type="ARBA" id="ARBA00023284"/>
    </source>
</evidence>
<keyword evidence="4" id="KW-0521">NADP</keyword>
<dbReference type="eggNOG" id="COG1249">
    <property type="taxonomic scope" value="Bacteria"/>
</dbReference>
<dbReference type="Pfam" id="PF07992">
    <property type="entry name" value="Pyr_redox_2"/>
    <property type="match status" value="1"/>
</dbReference>
<feature type="domain" description="FAD/NAD(P)-binding" evidence="13">
    <location>
        <begin position="2"/>
        <end position="312"/>
    </location>
</feature>
<evidence type="ECO:0000256" key="2">
    <source>
        <dbReference type="ARBA" id="ARBA00022630"/>
    </source>
</evidence>
<evidence type="ECO:0000256" key="11">
    <source>
        <dbReference type="RuleBase" id="RU003691"/>
    </source>
</evidence>
<dbReference type="KEGG" id="nde:NIDE4341"/>
<dbReference type="PANTHER" id="PTHR43014">
    <property type="entry name" value="MERCURIC REDUCTASE"/>
    <property type="match status" value="1"/>
</dbReference>
<name>D8P919_9BACT</name>
<evidence type="ECO:0000256" key="1">
    <source>
        <dbReference type="ARBA" id="ARBA00007532"/>
    </source>
</evidence>
<dbReference type="GO" id="GO:0000166">
    <property type="term" value="F:nucleotide binding"/>
    <property type="evidence" value="ECO:0007669"/>
    <property type="project" value="UniProtKB-KW"/>
</dbReference>
<dbReference type="FunFam" id="3.30.390.30:FF:000001">
    <property type="entry name" value="Dihydrolipoyl dehydrogenase"/>
    <property type="match status" value="1"/>
</dbReference>
<evidence type="ECO:0000313" key="14">
    <source>
        <dbReference type="EMBL" id="CBK44001.1"/>
    </source>
</evidence>
<keyword evidence="3 9" id="KW-0274">FAD</keyword>
<dbReference type="Gene3D" id="3.30.390.30">
    <property type="match status" value="1"/>
</dbReference>
<feature type="binding site" evidence="9">
    <location>
        <begin position="167"/>
        <end position="174"/>
    </location>
    <ligand>
        <name>NAD(+)</name>
        <dbReference type="ChEBI" id="CHEBI:57540"/>
    </ligand>
</feature>
<feature type="binding site" evidence="9">
    <location>
        <position position="297"/>
    </location>
    <ligand>
        <name>FAD</name>
        <dbReference type="ChEBI" id="CHEBI:57692"/>
    </ligand>
</feature>
<dbReference type="PRINTS" id="PR00411">
    <property type="entry name" value="PNDRDTASEI"/>
</dbReference>
<feature type="binding site" evidence="9">
    <location>
        <position position="43"/>
    </location>
    <ligand>
        <name>FAD</name>
        <dbReference type="ChEBI" id="CHEBI:57692"/>
    </ligand>
</feature>
<keyword evidence="15" id="KW-1185">Reference proteome</keyword>
<keyword evidence="7 11" id="KW-0676">Redox-active center</keyword>
<evidence type="ECO:0000259" key="13">
    <source>
        <dbReference type="Pfam" id="PF07992"/>
    </source>
</evidence>
<comment type="cofactor">
    <cofactor evidence="9">
        <name>FAD</name>
        <dbReference type="ChEBI" id="CHEBI:57692"/>
    </cofactor>
    <text evidence="9">Binds 1 FAD per subunit.</text>
</comment>
<dbReference type="Proteomes" id="UP000001660">
    <property type="component" value="Chromosome"/>
</dbReference>
<feature type="disulfide bond" description="Redox-active" evidence="10">
    <location>
        <begin position="34"/>
        <end position="39"/>
    </location>
</feature>
<keyword evidence="9" id="KW-0547">Nucleotide-binding</keyword>
<dbReference type="HOGENOM" id="CLU_016755_0_3_0"/>
<feature type="binding site" evidence="9">
    <location>
        <position position="257"/>
    </location>
    <ligand>
        <name>NAD(+)</name>
        <dbReference type="ChEBI" id="CHEBI:57540"/>
    </ligand>
</feature>
<dbReference type="InterPro" id="IPR023753">
    <property type="entry name" value="FAD/NAD-binding_dom"/>
</dbReference>
<evidence type="ECO:0000256" key="9">
    <source>
        <dbReference type="PIRSR" id="PIRSR000350-3"/>
    </source>
</evidence>
<sequence>MIGGGSAGYAAARTARDAGADVAIVDQGPLGGLCILRGCMPTKTILRSAEIMALMKRAREFGLNPVTAQADLSAIVDRKNRLVQEFADYRIAALRDPRFTLYESRAEFLSPHELRAGDGRIRGGAFVIATGSSAAEVAIPGLDEAGYLTSDEMLDVRRQPASLLVLGGGLVAVEFAQFFARIGTKVTMLQRGTTLLSDMDGDIGHALAAAFRDEGIEVMTGVSFQRVSSGSSEKIVHFIQGGAVHTRSAEVIFQALGRRPNLNGLNLKAAGVCVVDGRLVVGGDMRTSQPHIFAVGDVNDLTPIVHLAIEQGETAGFNATHPNEPARVIDHRLDAEVVFTEPQVAVAGMSERQCREKAIPYLTASYPFADHGKAMCLGAVHGFVKLLCRPDDGALLGAQIVGPEAGELIHELIAVMYFHGTAQDLLRIPHYHPTLAEIVTYPAESIVEQMGRA</sequence>
<evidence type="ECO:0000259" key="12">
    <source>
        <dbReference type="Pfam" id="PF02852"/>
    </source>
</evidence>